<evidence type="ECO:0000313" key="4">
    <source>
        <dbReference type="Proteomes" id="UP000730482"/>
    </source>
</evidence>
<dbReference type="InterPro" id="IPR028978">
    <property type="entry name" value="Chorismate_lyase_/UTRA_dom_sf"/>
</dbReference>
<dbReference type="SMART" id="SM00866">
    <property type="entry name" value="UTRA"/>
    <property type="match status" value="1"/>
</dbReference>
<evidence type="ECO:0000313" key="3">
    <source>
        <dbReference type="EMBL" id="MBS2545934.1"/>
    </source>
</evidence>
<feature type="domain" description="UbiC transcription regulator-associated" evidence="2">
    <location>
        <begin position="26"/>
        <end position="168"/>
    </location>
</feature>
<comment type="caution">
    <text evidence="3">The sequence shown here is derived from an EMBL/GenBank/DDBJ whole genome shotgun (WGS) entry which is preliminary data.</text>
</comment>
<gene>
    <name evidence="3" type="ORF">KGQ19_03540</name>
</gene>
<dbReference type="Proteomes" id="UP000730482">
    <property type="component" value="Unassembled WGS sequence"/>
</dbReference>
<organism evidence="3 4">
    <name type="scientific">Catenulispora pinistramenti</name>
    <dbReference type="NCBI Taxonomy" id="2705254"/>
    <lineage>
        <taxon>Bacteria</taxon>
        <taxon>Bacillati</taxon>
        <taxon>Actinomycetota</taxon>
        <taxon>Actinomycetes</taxon>
        <taxon>Catenulisporales</taxon>
        <taxon>Catenulisporaceae</taxon>
        <taxon>Catenulispora</taxon>
    </lineage>
</organism>
<dbReference type="SUPFAM" id="SSF64288">
    <property type="entry name" value="Chorismate lyase-like"/>
    <property type="match status" value="1"/>
</dbReference>
<evidence type="ECO:0000259" key="2">
    <source>
        <dbReference type="SMART" id="SM00866"/>
    </source>
</evidence>
<protein>
    <submittedName>
        <fullName evidence="3">UTRA domain-containing protein</fullName>
    </submittedName>
</protein>
<dbReference type="PANTHER" id="PTHR44846:SF17">
    <property type="entry name" value="GNTR-FAMILY TRANSCRIPTIONAL REGULATOR"/>
    <property type="match status" value="1"/>
</dbReference>
<keyword evidence="4" id="KW-1185">Reference proteome</keyword>
<dbReference type="RefSeq" id="WP_212007591.1">
    <property type="nucleotide sequence ID" value="NZ_JAAFYZ010000008.1"/>
</dbReference>
<name>A0ABS5KHV1_9ACTN</name>
<dbReference type="PANTHER" id="PTHR44846">
    <property type="entry name" value="MANNOSYL-D-GLYCERATE TRANSPORT/METABOLISM SYSTEM REPRESSOR MNGR-RELATED"/>
    <property type="match status" value="1"/>
</dbReference>
<dbReference type="Pfam" id="PF07702">
    <property type="entry name" value="UTRA"/>
    <property type="match status" value="1"/>
</dbReference>
<dbReference type="InterPro" id="IPR050679">
    <property type="entry name" value="Bact_HTH_transcr_reg"/>
</dbReference>
<feature type="region of interest" description="Disordered" evidence="1">
    <location>
        <begin position="1"/>
        <end position="40"/>
    </location>
</feature>
<proteinExistence type="predicted"/>
<dbReference type="Gene3D" id="3.40.1410.10">
    <property type="entry name" value="Chorismate lyase-like"/>
    <property type="match status" value="1"/>
</dbReference>
<dbReference type="InterPro" id="IPR011663">
    <property type="entry name" value="UTRA"/>
</dbReference>
<dbReference type="EMBL" id="JAAFYZ010000008">
    <property type="protein sequence ID" value="MBS2545934.1"/>
    <property type="molecule type" value="Genomic_DNA"/>
</dbReference>
<accession>A0ABS5KHV1</accession>
<sequence>MERGVDDTASYLTPSGGDTWAQATRAAGGHGSQKLRGATRVTPPDWVADALGVPIAGTVVARRRTMYLGDHPVELTDSFYPLEIADHTALEHPNRIPGGAVTLLAHLGYVADHADEAVDLAGHPTKAEAALLEIKPNTRVVRIRRVVKTAAGAPFEATEIVMIPTGRTLHHRVVVEP</sequence>
<evidence type="ECO:0000256" key="1">
    <source>
        <dbReference type="SAM" id="MobiDB-lite"/>
    </source>
</evidence>
<reference evidence="3 4" key="1">
    <citation type="submission" date="2020-02" db="EMBL/GenBank/DDBJ databases">
        <title>Acidophilic actinobacteria isolated from forest soil.</title>
        <authorList>
            <person name="Golinska P."/>
        </authorList>
    </citation>
    <scope>NUCLEOTIDE SEQUENCE [LARGE SCALE GENOMIC DNA]</scope>
    <source>
        <strain evidence="3 4">NL8</strain>
    </source>
</reference>